<sequence>MEIKLQGTVSSGFKEGKYFTQLDWVVEQFLNKLGFVPYPGTLNVDMIELDWDSLVSFGQTGGVFIEPRNKTSCSAICYETLINDQLVGAVVMPGKTKHPIGRIEIVAPVCIKDTLNIVDGDVVTLTFKKSEVEG</sequence>
<dbReference type="GO" id="GO:0046872">
    <property type="term" value="F:metal ion binding"/>
    <property type="evidence" value="ECO:0007669"/>
    <property type="project" value="UniProtKB-KW"/>
</dbReference>
<accession>A0A1M5Z0J6</accession>
<comment type="catalytic activity">
    <reaction evidence="16">
        <text>riboflavin + CTP = CDP + FMN + H(+)</text>
        <dbReference type="Rhea" id="RHEA:25021"/>
        <dbReference type="ChEBI" id="CHEBI:15378"/>
        <dbReference type="ChEBI" id="CHEBI:37563"/>
        <dbReference type="ChEBI" id="CHEBI:57986"/>
        <dbReference type="ChEBI" id="CHEBI:58069"/>
        <dbReference type="ChEBI" id="CHEBI:58210"/>
        <dbReference type="EC" id="2.7.1.161"/>
    </reaction>
</comment>
<keyword evidence="19" id="KW-1185">Reference proteome</keyword>
<keyword evidence="8" id="KW-0808">Transferase</keyword>
<evidence type="ECO:0000256" key="8">
    <source>
        <dbReference type="ARBA" id="ARBA00022679"/>
    </source>
</evidence>
<name>A0A1M5Z0J6_9FIRM</name>
<evidence type="ECO:0000256" key="9">
    <source>
        <dbReference type="ARBA" id="ARBA00022723"/>
    </source>
</evidence>
<dbReference type="UniPathway" id="UPA00276">
    <property type="reaction ID" value="UER00929"/>
</dbReference>
<evidence type="ECO:0000256" key="4">
    <source>
        <dbReference type="ARBA" id="ARBA00011987"/>
    </source>
</evidence>
<feature type="domain" description="Riboflavin kinase" evidence="17">
    <location>
        <begin position="9"/>
        <end position="126"/>
    </location>
</feature>
<dbReference type="GO" id="GO:0009398">
    <property type="term" value="P:FMN biosynthetic process"/>
    <property type="evidence" value="ECO:0007669"/>
    <property type="project" value="UniProtKB-UniPathway"/>
</dbReference>
<keyword evidence="11 18" id="KW-0418">Kinase</keyword>
<evidence type="ECO:0000256" key="3">
    <source>
        <dbReference type="ARBA" id="ARBA00006428"/>
    </source>
</evidence>
<reference evidence="19" key="1">
    <citation type="submission" date="2016-11" db="EMBL/GenBank/DDBJ databases">
        <authorList>
            <person name="Varghese N."/>
            <person name="Submissions S."/>
        </authorList>
    </citation>
    <scope>NUCLEOTIDE SEQUENCE [LARGE SCALE GENOMIC DNA]</scope>
    <source>
        <strain evidence="19">DSM 15449</strain>
    </source>
</reference>
<evidence type="ECO:0000256" key="5">
    <source>
        <dbReference type="ARBA" id="ARBA00017394"/>
    </source>
</evidence>
<dbReference type="InterPro" id="IPR039063">
    <property type="entry name" value="RibK_CTP-dep"/>
</dbReference>
<evidence type="ECO:0000256" key="6">
    <source>
        <dbReference type="ARBA" id="ARBA00022630"/>
    </source>
</evidence>
<evidence type="ECO:0000256" key="16">
    <source>
        <dbReference type="ARBA" id="ARBA00047857"/>
    </source>
</evidence>
<dbReference type="Gene3D" id="2.40.30.30">
    <property type="entry name" value="Riboflavin kinase-like"/>
    <property type="match status" value="1"/>
</dbReference>
<dbReference type="EMBL" id="FQXJ01000009">
    <property type="protein sequence ID" value="SHI17710.1"/>
    <property type="molecule type" value="Genomic_DNA"/>
</dbReference>
<evidence type="ECO:0000256" key="15">
    <source>
        <dbReference type="ARBA" id="ARBA00033116"/>
    </source>
</evidence>
<evidence type="ECO:0000259" key="17">
    <source>
        <dbReference type="Pfam" id="PF01982"/>
    </source>
</evidence>
<protein>
    <recommendedName>
        <fullName evidence="5">Riboflavin kinase</fullName>
        <ecNumber evidence="4">2.7.1.161</ecNumber>
    </recommendedName>
    <alternativeName>
        <fullName evidence="14">CTP-dependent riboflavin kinase</fullName>
    </alternativeName>
    <alternativeName>
        <fullName evidence="15">CTP:riboflavin 5'-phosphotransferase</fullName>
    </alternativeName>
    <alternativeName>
        <fullName evidence="13">Flavokinase</fullName>
    </alternativeName>
</protein>
<proteinExistence type="inferred from homology"/>
<evidence type="ECO:0000313" key="18">
    <source>
        <dbReference type="EMBL" id="SHI17710.1"/>
    </source>
</evidence>
<evidence type="ECO:0000256" key="7">
    <source>
        <dbReference type="ARBA" id="ARBA00022643"/>
    </source>
</evidence>
<keyword evidence="6" id="KW-0285">Flavoprotein</keyword>
<dbReference type="PANTHER" id="PTHR40706:SF1">
    <property type="entry name" value="RIBOFLAVIN KINASE"/>
    <property type="match status" value="1"/>
</dbReference>
<comment type="similarity">
    <text evidence="3">Belongs to the archaeal riboflavin kinase family.</text>
</comment>
<evidence type="ECO:0000256" key="11">
    <source>
        <dbReference type="ARBA" id="ARBA00022777"/>
    </source>
</evidence>
<evidence type="ECO:0000256" key="12">
    <source>
        <dbReference type="ARBA" id="ARBA00022842"/>
    </source>
</evidence>
<evidence type="ECO:0000256" key="2">
    <source>
        <dbReference type="ARBA" id="ARBA00005219"/>
    </source>
</evidence>
<dbReference type="PANTHER" id="PTHR40706">
    <property type="entry name" value="RIBOFLAVIN KINASE"/>
    <property type="match status" value="1"/>
</dbReference>
<keyword evidence="12" id="KW-0460">Magnesium</keyword>
<comment type="pathway">
    <text evidence="2">Cofactor biosynthesis; FMN biosynthesis; FMN from riboflavin (CTP route): step 1/1.</text>
</comment>
<dbReference type="STRING" id="1121420.SAMN02746098_02818"/>
<organism evidence="18 19">
    <name type="scientific">Desulfosporosinus lacus DSM 15449</name>
    <dbReference type="NCBI Taxonomy" id="1121420"/>
    <lineage>
        <taxon>Bacteria</taxon>
        <taxon>Bacillati</taxon>
        <taxon>Bacillota</taxon>
        <taxon>Clostridia</taxon>
        <taxon>Eubacteriales</taxon>
        <taxon>Desulfitobacteriaceae</taxon>
        <taxon>Desulfosporosinus</taxon>
    </lineage>
</organism>
<keyword evidence="10" id="KW-0547">Nucleotide-binding</keyword>
<dbReference type="Pfam" id="PF01982">
    <property type="entry name" value="CTP-dep_RFKase"/>
    <property type="match status" value="1"/>
</dbReference>
<dbReference type="AlphaFoldDB" id="A0A1M5Z0J6"/>
<dbReference type="GO" id="GO:0009231">
    <property type="term" value="P:riboflavin biosynthetic process"/>
    <property type="evidence" value="ECO:0007669"/>
    <property type="project" value="InterPro"/>
</dbReference>
<evidence type="ECO:0000256" key="14">
    <source>
        <dbReference type="ARBA" id="ARBA00030544"/>
    </source>
</evidence>
<evidence type="ECO:0000256" key="1">
    <source>
        <dbReference type="ARBA" id="ARBA00001946"/>
    </source>
</evidence>
<dbReference type="GO" id="GO:0000166">
    <property type="term" value="F:nucleotide binding"/>
    <property type="evidence" value="ECO:0007669"/>
    <property type="project" value="UniProtKB-KW"/>
</dbReference>
<evidence type="ECO:0000256" key="13">
    <source>
        <dbReference type="ARBA" id="ARBA00029789"/>
    </source>
</evidence>
<dbReference type="InterPro" id="IPR023465">
    <property type="entry name" value="Riboflavin_kinase_dom_sf"/>
</dbReference>
<dbReference type="EC" id="2.7.1.161" evidence="4"/>
<gene>
    <name evidence="18" type="ORF">SAMN02746098_02818</name>
</gene>
<dbReference type="OrthoDB" id="9181556at2"/>
<dbReference type="RefSeq" id="WP_073030355.1">
    <property type="nucleotide sequence ID" value="NZ_FQXJ01000009.1"/>
</dbReference>
<keyword evidence="7" id="KW-0288">FMN</keyword>
<dbReference type="GO" id="GO:0008531">
    <property type="term" value="F:riboflavin kinase activity"/>
    <property type="evidence" value="ECO:0007669"/>
    <property type="project" value="InterPro"/>
</dbReference>
<evidence type="ECO:0000256" key="10">
    <source>
        <dbReference type="ARBA" id="ARBA00022741"/>
    </source>
</evidence>
<dbReference type="InterPro" id="IPR023602">
    <property type="entry name" value="Riboflavin_kinase_CTP-dep"/>
</dbReference>
<keyword evidence="9" id="KW-0479">Metal-binding</keyword>
<dbReference type="Proteomes" id="UP000183954">
    <property type="component" value="Unassembled WGS sequence"/>
</dbReference>
<comment type="cofactor">
    <cofactor evidence="1">
        <name>Mg(2+)</name>
        <dbReference type="ChEBI" id="CHEBI:18420"/>
    </cofactor>
</comment>
<dbReference type="SUPFAM" id="SSF82114">
    <property type="entry name" value="Riboflavin kinase-like"/>
    <property type="match status" value="1"/>
</dbReference>
<evidence type="ECO:0000313" key="19">
    <source>
        <dbReference type="Proteomes" id="UP000183954"/>
    </source>
</evidence>